<reference evidence="9 10" key="1">
    <citation type="submission" date="2021-04" db="EMBL/GenBank/DDBJ databases">
        <title>Nocardia tengchongensis.</title>
        <authorList>
            <person name="Zhuang k."/>
            <person name="Ran Y."/>
            <person name="Li W."/>
        </authorList>
    </citation>
    <scope>NUCLEOTIDE SEQUENCE [LARGE SCALE GENOMIC DNA]</scope>
    <source>
        <strain evidence="9 10">CFH S0057</strain>
    </source>
</reference>
<evidence type="ECO:0000256" key="5">
    <source>
        <dbReference type="ARBA" id="ARBA00023002"/>
    </source>
</evidence>
<dbReference type="PANTHER" id="PTHR46696:SF4">
    <property type="entry name" value="BIOTIN BIOSYNTHESIS CYTOCHROME P450"/>
    <property type="match status" value="1"/>
</dbReference>
<accession>A0ABX8CNK1</accession>
<name>A0ABX8CNK1_9NOCA</name>
<dbReference type="Pfam" id="PF00067">
    <property type="entry name" value="p450"/>
    <property type="match status" value="1"/>
</dbReference>
<dbReference type="RefSeq" id="WP_213557619.1">
    <property type="nucleotide sequence ID" value="NZ_JBHZDI010000039.1"/>
</dbReference>
<evidence type="ECO:0000256" key="1">
    <source>
        <dbReference type="ARBA" id="ARBA00001971"/>
    </source>
</evidence>
<evidence type="ECO:0000256" key="6">
    <source>
        <dbReference type="ARBA" id="ARBA00023004"/>
    </source>
</evidence>
<evidence type="ECO:0000256" key="7">
    <source>
        <dbReference type="ARBA" id="ARBA00023033"/>
    </source>
</evidence>
<dbReference type="InterPro" id="IPR036396">
    <property type="entry name" value="Cyt_P450_sf"/>
</dbReference>
<dbReference type="InterPro" id="IPR017972">
    <property type="entry name" value="Cyt_P450_CS"/>
</dbReference>
<dbReference type="Proteomes" id="UP000683310">
    <property type="component" value="Chromosome"/>
</dbReference>
<comment type="similarity">
    <text evidence="2 8">Belongs to the cytochrome P450 family.</text>
</comment>
<keyword evidence="4 8" id="KW-0479">Metal-binding</keyword>
<evidence type="ECO:0000313" key="9">
    <source>
        <dbReference type="EMBL" id="QVI21517.1"/>
    </source>
</evidence>
<keyword evidence="3 8" id="KW-0349">Heme</keyword>
<dbReference type="PRINTS" id="PR00359">
    <property type="entry name" value="BP450"/>
</dbReference>
<evidence type="ECO:0000256" key="4">
    <source>
        <dbReference type="ARBA" id="ARBA00022723"/>
    </source>
</evidence>
<dbReference type="EMBL" id="CP074371">
    <property type="protein sequence ID" value="QVI21517.1"/>
    <property type="molecule type" value="Genomic_DNA"/>
</dbReference>
<evidence type="ECO:0000256" key="3">
    <source>
        <dbReference type="ARBA" id="ARBA00022617"/>
    </source>
</evidence>
<gene>
    <name evidence="9" type="ORF">KHQ06_37290</name>
</gene>
<keyword evidence="6 8" id="KW-0408">Iron</keyword>
<dbReference type="PANTHER" id="PTHR46696">
    <property type="entry name" value="P450, PUTATIVE (EUROFUNG)-RELATED"/>
    <property type="match status" value="1"/>
</dbReference>
<proteinExistence type="inferred from homology"/>
<evidence type="ECO:0000256" key="2">
    <source>
        <dbReference type="ARBA" id="ARBA00010617"/>
    </source>
</evidence>
<comment type="cofactor">
    <cofactor evidence="1">
        <name>heme</name>
        <dbReference type="ChEBI" id="CHEBI:30413"/>
    </cofactor>
</comment>
<evidence type="ECO:0000313" key="10">
    <source>
        <dbReference type="Proteomes" id="UP000683310"/>
    </source>
</evidence>
<dbReference type="PROSITE" id="PS00086">
    <property type="entry name" value="CYTOCHROME_P450"/>
    <property type="match status" value="1"/>
</dbReference>
<dbReference type="InterPro" id="IPR002397">
    <property type="entry name" value="Cyt_P450_B"/>
</dbReference>
<dbReference type="Gene3D" id="1.10.630.10">
    <property type="entry name" value="Cytochrome P450"/>
    <property type="match status" value="1"/>
</dbReference>
<dbReference type="SUPFAM" id="SSF48264">
    <property type="entry name" value="Cytochrome P450"/>
    <property type="match status" value="1"/>
</dbReference>
<organism evidence="9 10">
    <name type="scientific">Nocardia tengchongensis</name>
    <dbReference type="NCBI Taxonomy" id="2055889"/>
    <lineage>
        <taxon>Bacteria</taxon>
        <taxon>Bacillati</taxon>
        <taxon>Actinomycetota</taxon>
        <taxon>Actinomycetes</taxon>
        <taxon>Mycobacteriales</taxon>
        <taxon>Nocardiaceae</taxon>
        <taxon>Nocardia</taxon>
    </lineage>
</organism>
<dbReference type="InterPro" id="IPR001128">
    <property type="entry name" value="Cyt_P450"/>
</dbReference>
<keyword evidence="10" id="KW-1185">Reference proteome</keyword>
<evidence type="ECO:0000256" key="8">
    <source>
        <dbReference type="RuleBase" id="RU000461"/>
    </source>
</evidence>
<protein>
    <submittedName>
        <fullName evidence="9">Cytochrome P450</fullName>
    </submittedName>
</protein>
<keyword evidence="7 8" id="KW-0503">Monooxygenase</keyword>
<sequence>MTRTSADALDVFDPAHIDDPYPLYRRLREQSPVYRIPGTDFYLVTSWDLVTEAVSRGDEFSSHLTGALLRQEGQPPTTFDMDGGGQAIHVLATADDPSHQAQRKLVQPLLAKRIRGLGPTVTELVDRLWTEELHADRMEWAAGMADRLPLSLVADIIGLPDAAVPQLLTWAYDSTEMLGGVVDADRFMQLVTAATELTGYLHTEFAAAQRNPGDDLLGVLARAYAAGEITDVVAVLILVQLVGAGGESTAGLIANGARLLATRPDLQDELRREPALLPAFLDEALRLESPFRGHHRHVTTDTVLGGIEIPAGSHLLLQWGAANRDPARFDDPDTIDLDRRSGANNLAFGRGIHFCIGSALAKLEATAALTALLERTTDFGLVEDAPPQWFPSIFVRRHRSLPLRLRIRST</sequence>
<keyword evidence="5 8" id="KW-0560">Oxidoreductase</keyword>